<feature type="region of interest" description="Disordered" evidence="1">
    <location>
        <begin position="1"/>
        <end position="25"/>
    </location>
</feature>
<name>A0A6A6ZQY3_9PLEO</name>
<dbReference type="AlphaFoldDB" id="A0A6A6ZQY3"/>
<keyword evidence="3" id="KW-1185">Reference proteome</keyword>
<feature type="compositionally biased region" description="Polar residues" evidence="1">
    <location>
        <begin position="1"/>
        <end position="21"/>
    </location>
</feature>
<accession>A0A6A6ZQY3</accession>
<evidence type="ECO:0000313" key="3">
    <source>
        <dbReference type="Proteomes" id="UP000799424"/>
    </source>
</evidence>
<proteinExistence type="predicted"/>
<reference evidence="2" key="1">
    <citation type="journal article" date="2020" name="Stud. Mycol.">
        <title>101 Dothideomycetes genomes: a test case for predicting lifestyles and emergence of pathogens.</title>
        <authorList>
            <person name="Haridas S."/>
            <person name="Albert R."/>
            <person name="Binder M."/>
            <person name="Bloem J."/>
            <person name="Labutti K."/>
            <person name="Salamov A."/>
            <person name="Andreopoulos B."/>
            <person name="Baker S."/>
            <person name="Barry K."/>
            <person name="Bills G."/>
            <person name="Bluhm B."/>
            <person name="Cannon C."/>
            <person name="Castanera R."/>
            <person name="Culley D."/>
            <person name="Daum C."/>
            <person name="Ezra D."/>
            <person name="Gonzalez J."/>
            <person name="Henrissat B."/>
            <person name="Kuo A."/>
            <person name="Liang C."/>
            <person name="Lipzen A."/>
            <person name="Lutzoni F."/>
            <person name="Magnuson J."/>
            <person name="Mondo S."/>
            <person name="Nolan M."/>
            <person name="Ohm R."/>
            <person name="Pangilinan J."/>
            <person name="Park H.-J."/>
            <person name="Ramirez L."/>
            <person name="Alfaro M."/>
            <person name="Sun H."/>
            <person name="Tritt A."/>
            <person name="Yoshinaga Y."/>
            <person name="Zwiers L.-H."/>
            <person name="Turgeon B."/>
            <person name="Goodwin S."/>
            <person name="Spatafora J."/>
            <person name="Crous P."/>
            <person name="Grigoriev I."/>
        </authorList>
    </citation>
    <scope>NUCLEOTIDE SEQUENCE</scope>
    <source>
        <strain evidence="2">CBS 113818</strain>
    </source>
</reference>
<evidence type="ECO:0000256" key="1">
    <source>
        <dbReference type="SAM" id="MobiDB-lite"/>
    </source>
</evidence>
<organism evidence="2 3">
    <name type="scientific">Ophiobolus disseminans</name>
    <dbReference type="NCBI Taxonomy" id="1469910"/>
    <lineage>
        <taxon>Eukaryota</taxon>
        <taxon>Fungi</taxon>
        <taxon>Dikarya</taxon>
        <taxon>Ascomycota</taxon>
        <taxon>Pezizomycotina</taxon>
        <taxon>Dothideomycetes</taxon>
        <taxon>Pleosporomycetidae</taxon>
        <taxon>Pleosporales</taxon>
        <taxon>Pleosporineae</taxon>
        <taxon>Phaeosphaeriaceae</taxon>
        <taxon>Ophiobolus</taxon>
    </lineage>
</organism>
<sequence length="154" mass="17402">MNNDTTAPPSCHASHQPSSPQHDIPSHKPMFTYIKIFGIMWIAPTHNPIVIPICTQHKRYRSTQHAPDSIPLLHRPRSEAKRLGRLEGHSMRALQSSLMLVYSQVCSVKGSSGWRWRLHFIPCLGTQCRAHSSVGMWTLQNGQKHLFAFLKSSG</sequence>
<evidence type="ECO:0000313" key="2">
    <source>
        <dbReference type="EMBL" id="KAF2823238.1"/>
    </source>
</evidence>
<protein>
    <submittedName>
        <fullName evidence="2">Uncharacterized protein</fullName>
    </submittedName>
</protein>
<dbReference type="EMBL" id="MU006232">
    <property type="protein sequence ID" value="KAF2823238.1"/>
    <property type="molecule type" value="Genomic_DNA"/>
</dbReference>
<gene>
    <name evidence="2" type="ORF">CC86DRAFT_64767</name>
</gene>
<dbReference type="Proteomes" id="UP000799424">
    <property type="component" value="Unassembled WGS sequence"/>
</dbReference>